<dbReference type="EMBL" id="BMAW01079131">
    <property type="protein sequence ID" value="GFU14128.1"/>
    <property type="molecule type" value="Genomic_DNA"/>
</dbReference>
<keyword evidence="2" id="KW-1185">Reference proteome</keyword>
<dbReference type="Proteomes" id="UP000887013">
    <property type="component" value="Unassembled WGS sequence"/>
</dbReference>
<protein>
    <submittedName>
        <fullName evidence="1">Uncharacterized protein</fullName>
    </submittedName>
</protein>
<reference evidence="1" key="1">
    <citation type="submission" date="2020-08" db="EMBL/GenBank/DDBJ databases">
        <title>Multicomponent nature underlies the extraordinary mechanical properties of spider dragline silk.</title>
        <authorList>
            <person name="Kono N."/>
            <person name="Nakamura H."/>
            <person name="Mori M."/>
            <person name="Yoshida Y."/>
            <person name="Ohtoshi R."/>
            <person name="Malay A.D."/>
            <person name="Moran D.A.P."/>
            <person name="Tomita M."/>
            <person name="Numata K."/>
            <person name="Arakawa K."/>
        </authorList>
    </citation>
    <scope>NUCLEOTIDE SEQUENCE</scope>
</reference>
<evidence type="ECO:0000313" key="1">
    <source>
        <dbReference type="EMBL" id="GFU14128.1"/>
    </source>
</evidence>
<sequence>MWRVEPPDAADNSRGPGSFCCDLIRTSTPDASALYTQQIKSGTGKRLLFRSHSVFTPPFDTFPLPMPCIQEESFSPPIHPQFS</sequence>
<dbReference type="AlphaFoldDB" id="A0A8X6QCG0"/>
<proteinExistence type="predicted"/>
<evidence type="ECO:0000313" key="2">
    <source>
        <dbReference type="Proteomes" id="UP000887013"/>
    </source>
</evidence>
<name>A0A8X6QCG0_NEPPI</name>
<comment type="caution">
    <text evidence="1">The sequence shown here is derived from an EMBL/GenBank/DDBJ whole genome shotgun (WGS) entry which is preliminary data.</text>
</comment>
<gene>
    <name evidence="1" type="ORF">NPIL_480211</name>
</gene>
<accession>A0A8X6QCG0</accession>
<organism evidence="1 2">
    <name type="scientific">Nephila pilipes</name>
    <name type="common">Giant wood spider</name>
    <name type="synonym">Nephila maculata</name>
    <dbReference type="NCBI Taxonomy" id="299642"/>
    <lineage>
        <taxon>Eukaryota</taxon>
        <taxon>Metazoa</taxon>
        <taxon>Ecdysozoa</taxon>
        <taxon>Arthropoda</taxon>
        <taxon>Chelicerata</taxon>
        <taxon>Arachnida</taxon>
        <taxon>Araneae</taxon>
        <taxon>Araneomorphae</taxon>
        <taxon>Entelegynae</taxon>
        <taxon>Araneoidea</taxon>
        <taxon>Nephilidae</taxon>
        <taxon>Nephila</taxon>
    </lineage>
</organism>